<dbReference type="InterPro" id="IPR008969">
    <property type="entry name" value="CarboxyPept-like_regulatory"/>
</dbReference>
<comment type="subcellular location">
    <subcellularLocation>
        <location evidence="1 8">Cell outer membrane</location>
        <topology evidence="1 8">Multi-pass membrane protein</topology>
    </subcellularLocation>
</comment>
<evidence type="ECO:0000313" key="10">
    <source>
        <dbReference type="EMBL" id="PAU93074.1"/>
    </source>
</evidence>
<dbReference type="PANTHER" id="PTHR30069:SF29">
    <property type="entry name" value="HEMOGLOBIN AND HEMOGLOBIN-HAPTOGLOBIN-BINDING PROTEIN 1-RELATED"/>
    <property type="match status" value="1"/>
</dbReference>
<dbReference type="AlphaFoldDB" id="A0A2A2G7U4"/>
<evidence type="ECO:0000313" key="11">
    <source>
        <dbReference type="Proteomes" id="UP000218831"/>
    </source>
</evidence>
<feature type="domain" description="TonB-dependent receptor plug" evidence="9">
    <location>
        <begin position="141"/>
        <end position="261"/>
    </location>
</feature>
<reference evidence="10 11" key="1">
    <citation type="submission" date="2017-08" db="EMBL/GenBank/DDBJ databases">
        <title>Aliifodinibius alkalisoli sp. nov., isolated from saline alkaline soil.</title>
        <authorList>
            <person name="Liu D."/>
            <person name="Zhang G."/>
        </authorList>
    </citation>
    <scope>NUCLEOTIDE SEQUENCE [LARGE SCALE GENOMIC DNA]</scope>
    <source>
        <strain evidence="10 11">WN023</strain>
    </source>
</reference>
<dbReference type="PANTHER" id="PTHR30069">
    <property type="entry name" value="TONB-DEPENDENT OUTER MEMBRANE RECEPTOR"/>
    <property type="match status" value="1"/>
</dbReference>
<dbReference type="InterPro" id="IPR012910">
    <property type="entry name" value="Plug_dom"/>
</dbReference>
<proteinExistence type="inferred from homology"/>
<dbReference type="Pfam" id="PF07715">
    <property type="entry name" value="Plug"/>
    <property type="match status" value="1"/>
</dbReference>
<organism evidence="10 11">
    <name type="scientific">Fodinibius salipaludis</name>
    <dbReference type="NCBI Taxonomy" id="2032627"/>
    <lineage>
        <taxon>Bacteria</taxon>
        <taxon>Pseudomonadati</taxon>
        <taxon>Balneolota</taxon>
        <taxon>Balneolia</taxon>
        <taxon>Balneolales</taxon>
        <taxon>Balneolaceae</taxon>
        <taxon>Fodinibius</taxon>
    </lineage>
</organism>
<dbReference type="Gene3D" id="2.170.130.10">
    <property type="entry name" value="TonB-dependent receptor, plug domain"/>
    <property type="match status" value="1"/>
</dbReference>
<dbReference type="Pfam" id="PF13715">
    <property type="entry name" value="CarbopepD_reg_2"/>
    <property type="match status" value="1"/>
</dbReference>
<keyword evidence="3 8" id="KW-1134">Transmembrane beta strand</keyword>
<dbReference type="SUPFAM" id="SSF49464">
    <property type="entry name" value="Carboxypeptidase regulatory domain-like"/>
    <property type="match status" value="1"/>
</dbReference>
<keyword evidence="7 8" id="KW-0998">Cell outer membrane</keyword>
<protein>
    <submittedName>
        <fullName evidence="10">SusC/RagA family TonB-linked outer membrane protein</fullName>
    </submittedName>
</protein>
<dbReference type="InterPro" id="IPR037066">
    <property type="entry name" value="Plug_dom_sf"/>
</dbReference>
<dbReference type="InterPro" id="IPR036942">
    <property type="entry name" value="Beta-barrel_TonB_sf"/>
</dbReference>
<dbReference type="InterPro" id="IPR023997">
    <property type="entry name" value="TonB-dep_OMP_SusC/RagA_CS"/>
</dbReference>
<keyword evidence="5" id="KW-0732">Signal</keyword>
<dbReference type="NCBIfam" id="TIGR04057">
    <property type="entry name" value="SusC_RagA_signa"/>
    <property type="match status" value="1"/>
</dbReference>
<dbReference type="InterPro" id="IPR039426">
    <property type="entry name" value="TonB-dep_rcpt-like"/>
</dbReference>
<sequence length="1078" mass="118937">MQKVTVAEVLQKVLENTPYEAAISKTREIVLRDRPEPQRLLIQFQQEISGIVTDAETGDPLPGVNVMVPNTTVGTSTNENGEYSITAPDNADSLAFSFIGYQRQAVPINGRSTINVQLQSEVQSLGDDVVVTALGITRDERSIGYSSQEVGGDDLTYSQDQNVIGSLSGKIAGVQISGSSGASMGGTQTIKIRGVNSLSGEGQPLIVVDGTPISNQNFAGSGGADFGNLAQDVNPNDIESVNVLKGPAASALYGIRGQYGVVMITTKSGSGERDFSVDFNSSFEVQRAGNFMEYQNKYGAGYKLDFNTLSNGDPYVATNWDESWGPRMDGTMVREFFSFYPQDPRYGELTPFEPQPDNVKNFFETGFKSNQGITISGSGENSNYRLSFNDSRTEGVYPNTWHKRNNLGASVTTDVSEDWTFSTNLNYARNSGQRPPQGYGYGSQYFRQWFQRNVSMEELKNYKYDDGTIKHWNIGVPSAGETPSPAYWDNPYFLANENETRDDRNRVFGDFSVEYNVIPELTLNASVRGDVYVQSIEWKSAVGGTGTSGYTVGKYENREMNYDVSAQYKNNWDKISVDATLGGNIYDRNYSYLRQSTVGGLSTPGYYNIEASVDRPDNTSYKLEKQIYSAYGLLSLGYDETYFVDVSVRNDKSSTLPENNNSYWYPSVSGSFVFSELIDWDPLTFGKLRLSYAQAGSDLSPYQTTPVYSIGTVYDGTNTLSVPNNLNNPNIEPSFSHSYEGGFDLSFFGRLKLNFTYYEQQSKNQIIPLDISGTSGYNTATINAGLIENKGIEIALSGTPIESKDFMWDSKFNLGRNQNKVVELHPDIDVYTHNSSVYSGTASYLNSYEGEEYGALVGQAYQRDEETGKILLDDNNLPIWTDATHNFGSVLPEFTGGFQNTFNYKNFSLATMISFQSGGQFFSWSRMLAHKTGLAPATAAVNDRGNNVRDPVADGGGVKVEGISASTGQEVSTYVNARDYYRGVLGDDIYEDWVTDASYIKLSEVKLGYTFGNDLMNRLPIRSAEIAVYAKNPVMIWQAAPKGLDPSELSTGSQDITWTETGQLNTVRTFGLNLSLTF</sequence>
<evidence type="ECO:0000256" key="8">
    <source>
        <dbReference type="PROSITE-ProRule" id="PRU01360"/>
    </source>
</evidence>
<keyword evidence="11" id="KW-1185">Reference proteome</keyword>
<keyword evidence="4 8" id="KW-0812">Transmembrane</keyword>
<dbReference type="Proteomes" id="UP000218831">
    <property type="component" value="Unassembled WGS sequence"/>
</dbReference>
<evidence type="ECO:0000256" key="3">
    <source>
        <dbReference type="ARBA" id="ARBA00022452"/>
    </source>
</evidence>
<dbReference type="EMBL" id="NSKE01000011">
    <property type="protein sequence ID" value="PAU93074.1"/>
    <property type="molecule type" value="Genomic_DNA"/>
</dbReference>
<dbReference type="SUPFAM" id="SSF56935">
    <property type="entry name" value="Porins"/>
    <property type="match status" value="1"/>
</dbReference>
<keyword evidence="6 8" id="KW-0472">Membrane</keyword>
<evidence type="ECO:0000256" key="5">
    <source>
        <dbReference type="ARBA" id="ARBA00022729"/>
    </source>
</evidence>
<dbReference type="PROSITE" id="PS52016">
    <property type="entry name" value="TONB_DEPENDENT_REC_3"/>
    <property type="match status" value="1"/>
</dbReference>
<dbReference type="GO" id="GO:0015344">
    <property type="term" value="F:siderophore uptake transmembrane transporter activity"/>
    <property type="evidence" value="ECO:0007669"/>
    <property type="project" value="TreeGrafter"/>
</dbReference>
<evidence type="ECO:0000259" key="9">
    <source>
        <dbReference type="Pfam" id="PF07715"/>
    </source>
</evidence>
<evidence type="ECO:0000256" key="1">
    <source>
        <dbReference type="ARBA" id="ARBA00004571"/>
    </source>
</evidence>
<comment type="similarity">
    <text evidence="8">Belongs to the TonB-dependent receptor family.</text>
</comment>
<dbReference type="GO" id="GO:0009279">
    <property type="term" value="C:cell outer membrane"/>
    <property type="evidence" value="ECO:0007669"/>
    <property type="project" value="UniProtKB-SubCell"/>
</dbReference>
<dbReference type="Gene3D" id="2.40.170.20">
    <property type="entry name" value="TonB-dependent receptor, beta-barrel domain"/>
    <property type="match status" value="1"/>
</dbReference>
<evidence type="ECO:0000256" key="4">
    <source>
        <dbReference type="ARBA" id="ARBA00022692"/>
    </source>
</evidence>
<dbReference type="Gene3D" id="2.60.40.1120">
    <property type="entry name" value="Carboxypeptidase-like, regulatory domain"/>
    <property type="match status" value="1"/>
</dbReference>
<dbReference type="OrthoDB" id="9768177at2"/>
<evidence type="ECO:0000256" key="2">
    <source>
        <dbReference type="ARBA" id="ARBA00022448"/>
    </source>
</evidence>
<dbReference type="GO" id="GO:0044718">
    <property type="term" value="P:siderophore transmembrane transport"/>
    <property type="evidence" value="ECO:0007669"/>
    <property type="project" value="TreeGrafter"/>
</dbReference>
<evidence type="ECO:0000256" key="6">
    <source>
        <dbReference type="ARBA" id="ARBA00023136"/>
    </source>
</evidence>
<dbReference type="InterPro" id="IPR023996">
    <property type="entry name" value="TonB-dep_OMP_SusC/RagA"/>
</dbReference>
<comment type="caution">
    <text evidence="10">The sequence shown here is derived from an EMBL/GenBank/DDBJ whole genome shotgun (WGS) entry which is preliminary data.</text>
</comment>
<gene>
    <name evidence="10" type="ORF">CK503_13975</name>
</gene>
<evidence type="ECO:0000256" key="7">
    <source>
        <dbReference type="ARBA" id="ARBA00023237"/>
    </source>
</evidence>
<name>A0A2A2G7U4_9BACT</name>
<accession>A0A2A2G7U4</accession>
<dbReference type="NCBIfam" id="TIGR04056">
    <property type="entry name" value="OMP_RagA_SusC"/>
    <property type="match status" value="1"/>
</dbReference>
<keyword evidence="2 8" id="KW-0813">Transport</keyword>